<dbReference type="InterPro" id="IPR003497">
    <property type="entry name" value="BRO_N_domain"/>
</dbReference>
<dbReference type="Proteomes" id="UP000189739">
    <property type="component" value="Unassembled WGS sequence"/>
</dbReference>
<dbReference type="PANTHER" id="PTHR36180:SF2">
    <property type="entry name" value="BRO FAMILY PROTEIN"/>
    <property type="match status" value="1"/>
</dbReference>
<dbReference type="EMBL" id="MBTF01000007">
    <property type="protein sequence ID" value="OOQ60328.1"/>
    <property type="molecule type" value="Genomic_DNA"/>
</dbReference>
<dbReference type="PANTHER" id="PTHR36180">
    <property type="entry name" value="DNA-BINDING PROTEIN-RELATED-RELATED"/>
    <property type="match status" value="1"/>
</dbReference>
<proteinExistence type="predicted"/>
<organism evidence="2 3">
    <name type="scientific">Mucilaginibacter pedocola</name>
    <dbReference type="NCBI Taxonomy" id="1792845"/>
    <lineage>
        <taxon>Bacteria</taxon>
        <taxon>Pseudomonadati</taxon>
        <taxon>Bacteroidota</taxon>
        <taxon>Sphingobacteriia</taxon>
        <taxon>Sphingobacteriales</taxon>
        <taxon>Sphingobacteriaceae</taxon>
        <taxon>Mucilaginibacter</taxon>
    </lineage>
</organism>
<dbReference type="RefSeq" id="WP_078347606.1">
    <property type="nucleotide sequence ID" value="NZ_MBTF01000007.1"/>
</dbReference>
<feature type="domain" description="Bro-N" evidence="1">
    <location>
        <begin position="1"/>
        <end position="107"/>
    </location>
</feature>
<dbReference type="OrthoDB" id="1078540at2"/>
<dbReference type="STRING" id="1792845.BC343_25215"/>
<keyword evidence="3" id="KW-1185">Reference proteome</keyword>
<dbReference type="InterPro" id="IPR058744">
    <property type="entry name" value="BstA-like_C"/>
</dbReference>
<dbReference type="SMART" id="SM01040">
    <property type="entry name" value="Bro-N"/>
    <property type="match status" value="1"/>
</dbReference>
<evidence type="ECO:0000259" key="1">
    <source>
        <dbReference type="PROSITE" id="PS51750"/>
    </source>
</evidence>
<protein>
    <submittedName>
        <fullName evidence="2">Antirepressor</fullName>
    </submittedName>
</protein>
<dbReference type="Pfam" id="PF02498">
    <property type="entry name" value="Bro-N"/>
    <property type="match status" value="1"/>
</dbReference>
<accession>A0A1S9PID5</accession>
<dbReference type="AlphaFoldDB" id="A0A1S9PID5"/>
<comment type="caution">
    <text evidence="2">The sequence shown here is derived from an EMBL/GenBank/DDBJ whole genome shotgun (WGS) entry which is preliminary data.</text>
</comment>
<name>A0A1S9PID5_9SPHI</name>
<dbReference type="PROSITE" id="PS51750">
    <property type="entry name" value="BRO_N"/>
    <property type="match status" value="1"/>
</dbReference>
<reference evidence="2 3" key="1">
    <citation type="submission" date="2016-07" db="EMBL/GenBank/DDBJ databases">
        <title>Genomic analysis of zinc-resistant bacterium Mucilaginibacter pedocola TBZ30.</title>
        <authorList>
            <person name="Huang J."/>
            <person name="Tang J."/>
        </authorList>
    </citation>
    <scope>NUCLEOTIDE SEQUENCE [LARGE SCALE GENOMIC DNA]</scope>
    <source>
        <strain evidence="2 3">TBZ30</strain>
    </source>
</reference>
<evidence type="ECO:0000313" key="2">
    <source>
        <dbReference type="EMBL" id="OOQ60328.1"/>
    </source>
</evidence>
<gene>
    <name evidence="2" type="ORF">BC343_25215</name>
</gene>
<dbReference type="Pfam" id="PF26567">
    <property type="entry name" value="BstA_C"/>
    <property type="match status" value="1"/>
</dbReference>
<evidence type="ECO:0000313" key="3">
    <source>
        <dbReference type="Proteomes" id="UP000189739"/>
    </source>
</evidence>
<sequence>MQLSVFKFEDNEQVNDFTTIEIDGEPWFRAKDVCDLLEITNGPREIASLDDDEKLLYEIRIAGQMRKVNFVNESGLYRLVFKSKKSNAAKFRKWITKEVIPTIRKTGGFGKNQAAIPNFVVRFNDNWDRTDRGYFSVISELFIRLYGRFEQVGYQIPNKAFDGKEIRPDVSVGKRFASFLKDKHPDLEDHFKMYKHKFPNGLEFDARQYKNDYLPLFIKFVDEDWMPNCARQYFLERDRKAIDYLPHILSGGKEPLPVASAEPKLSNFNKSLKQALNYNPKKGE</sequence>